<dbReference type="RefSeq" id="WP_139224588.1">
    <property type="nucleotide sequence ID" value="NZ_FOOA01000004.1"/>
</dbReference>
<accession>A0A7W6BL25</accession>
<sequence length="327" mass="34075">MSAMEDSLRRALAGGDASDPAFRESIYAASERALERMLETRGGSEDEASAQRAKLAETIDRVEADYADWPSTSAIAEAEADPGFIPPAPPSTHDEAAFGNGPRDPRAFDPARSDAEAGEGAWTPGGDRPLQERARPVRSARSVLVAAVAFAVVLALLAYFVGGMIRGSGPETSSASPETSALSWITVFDGDDLESLSTPEGGRIEAAPRSGGRDAVRVSGPTTGEGEVLMAIGPGVVGEIAGSNVRIEVTAGSPDGSPREFSVRCLFGGTSLCERQSFSTTMTEEAFIFDVPVPADARSPASIAIEPGVNGTTNDVDVFSLRLRRVG</sequence>
<feature type="compositionally biased region" description="Basic and acidic residues" evidence="1">
    <location>
        <begin position="103"/>
        <end position="115"/>
    </location>
</feature>
<comment type="caution">
    <text evidence="3">The sequence shown here is derived from an EMBL/GenBank/DDBJ whole genome shotgun (WGS) entry which is preliminary data.</text>
</comment>
<proteinExistence type="predicted"/>
<protein>
    <submittedName>
        <fullName evidence="3">Uncharacterized protein</fullName>
    </submittedName>
</protein>
<evidence type="ECO:0000313" key="3">
    <source>
        <dbReference type="EMBL" id="MBB3933953.1"/>
    </source>
</evidence>
<keyword evidence="2" id="KW-1133">Transmembrane helix</keyword>
<organism evidence="3 4">
    <name type="scientific">Aureimonas phyllosphaerae</name>
    <dbReference type="NCBI Taxonomy" id="1166078"/>
    <lineage>
        <taxon>Bacteria</taxon>
        <taxon>Pseudomonadati</taxon>
        <taxon>Pseudomonadota</taxon>
        <taxon>Alphaproteobacteria</taxon>
        <taxon>Hyphomicrobiales</taxon>
        <taxon>Aurantimonadaceae</taxon>
        <taxon>Aureimonas</taxon>
    </lineage>
</organism>
<dbReference type="EMBL" id="JACIDO010000001">
    <property type="protein sequence ID" value="MBB3933953.1"/>
    <property type="molecule type" value="Genomic_DNA"/>
</dbReference>
<dbReference type="Proteomes" id="UP000531216">
    <property type="component" value="Unassembled WGS sequence"/>
</dbReference>
<evidence type="ECO:0000256" key="2">
    <source>
        <dbReference type="SAM" id="Phobius"/>
    </source>
</evidence>
<feature type="region of interest" description="Disordered" evidence="1">
    <location>
        <begin position="80"/>
        <end position="134"/>
    </location>
</feature>
<keyword evidence="2" id="KW-0812">Transmembrane</keyword>
<keyword evidence="2" id="KW-0472">Membrane</keyword>
<keyword evidence="4" id="KW-1185">Reference proteome</keyword>
<gene>
    <name evidence="3" type="ORF">GGR05_000064</name>
</gene>
<reference evidence="3 4" key="1">
    <citation type="submission" date="2020-08" db="EMBL/GenBank/DDBJ databases">
        <title>Genomic Encyclopedia of Type Strains, Phase IV (KMG-IV): sequencing the most valuable type-strain genomes for metagenomic binning, comparative biology and taxonomic classification.</title>
        <authorList>
            <person name="Goeker M."/>
        </authorList>
    </citation>
    <scope>NUCLEOTIDE SEQUENCE [LARGE SCALE GENOMIC DNA]</scope>
    <source>
        <strain evidence="3 4">DSM 25024</strain>
    </source>
</reference>
<dbReference type="OrthoDB" id="7870844at2"/>
<feature type="region of interest" description="Disordered" evidence="1">
    <location>
        <begin position="1"/>
        <end position="22"/>
    </location>
</feature>
<dbReference type="AlphaFoldDB" id="A0A7W6BL25"/>
<feature type="transmembrane region" description="Helical" evidence="2">
    <location>
        <begin position="143"/>
        <end position="165"/>
    </location>
</feature>
<name>A0A7W6BL25_9HYPH</name>
<feature type="region of interest" description="Disordered" evidence="1">
    <location>
        <begin position="195"/>
        <end position="220"/>
    </location>
</feature>
<evidence type="ECO:0000256" key="1">
    <source>
        <dbReference type="SAM" id="MobiDB-lite"/>
    </source>
</evidence>
<evidence type="ECO:0000313" key="4">
    <source>
        <dbReference type="Proteomes" id="UP000531216"/>
    </source>
</evidence>